<dbReference type="EMBL" id="ACEC01000057">
    <property type="protein sequence ID" value="EEG30707.1"/>
    <property type="molecule type" value="Genomic_DNA"/>
</dbReference>
<reference evidence="1 2" key="1">
    <citation type="submission" date="2009-01" db="EMBL/GenBank/DDBJ databases">
        <authorList>
            <person name="Fulton L."/>
            <person name="Clifton S."/>
            <person name="Fulton B."/>
            <person name="Xu J."/>
            <person name="Minx P."/>
            <person name="Pepin K.H."/>
            <person name="Johnson M."/>
            <person name="Bhonagiri V."/>
            <person name="Nash W.E."/>
            <person name="Mardis E.R."/>
            <person name="Wilson R.K."/>
        </authorList>
    </citation>
    <scope>NUCLEOTIDE SEQUENCE [LARGE SCALE GENOMIC DNA]</scope>
    <source>
        <strain evidence="1 2">DSM 5476</strain>
    </source>
</reference>
<name>C0ECR3_9FIRM</name>
<sequence>MLGETDKSILETESFEKLYFRRKQQESGDKYAGFFFAQIQRKG</sequence>
<evidence type="ECO:0000313" key="1">
    <source>
        <dbReference type="EMBL" id="EEG30707.1"/>
    </source>
</evidence>
<protein>
    <submittedName>
        <fullName evidence="1">Uncharacterized protein</fullName>
    </submittedName>
</protein>
<proteinExistence type="predicted"/>
<keyword evidence="2" id="KW-1185">Reference proteome</keyword>
<comment type="caution">
    <text evidence="1">The sequence shown here is derived from an EMBL/GenBank/DDBJ whole genome shotgun (WGS) entry which is preliminary data.</text>
</comment>
<dbReference type="HOGENOM" id="CLU_3231828_0_0_9"/>
<dbReference type="Proteomes" id="UP000003340">
    <property type="component" value="Unassembled WGS sequence"/>
</dbReference>
<organism evidence="1 2">
    <name type="scientific">[Clostridium] methylpentosum DSM 5476</name>
    <dbReference type="NCBI Taxonomy" id="537013"/>
    <lineage>
        <taxon>Bacteria</taxon>
        <taxon>Bacillati</taxon>
        <taxon>Bacillota</taxon>
        <taxon>Clostridia</taxon>
        <taxon>Eubacteriales</taxon>
        <taxon>Oscillospiraceae</taxon>
        <taxon>Oscillospiraceae incertae sedis</taxon>
    </lineage>
</organism>
<gene>
    <name evidence="1" type="ORF">CLOSTMETH_01634</name>
</gene>
<dbReference type="STRING" id="537013.CLOSTMETH_01634"/>
<accession>C0ECR3</accession>
<dbReference type="AlphaFoldDB" id="C0ECR3"/>
<evidence type="ECO:0000313" key="2">
    <source>
        <dbReference type="Proteomes" id="UP000003340"/>
    </source>
</evidence>
<reference evidence="1 2" key="2">
    <citation type="submission" date="2009-02" db="EMBL/GenBank/DDBJ databases">
        <title>Draft genome sequence of Clostridium methylpentosum (DSM 5476).</title>
        <authorList>
            <person name="Sudarsanam P."/>
            <person name="Ley R."/>
            <person name="Guruge J."/>
            <person name="Turnbaugh P.J."/>
            <person name="Mahowald M."/>
            <person name="Liep D."/>
            <person name="Gordon J."/>
        </authorList>
    </citation>
    <scope>NUCLEOTIDE SEQUENCE [LARGE SCALE GENOMIC DNA]</scope>
    <source>
        <strain evidence="1 2">DSM 5476</strain>
    </source>
</reference>